<sequence length="458" mass="51129">MRLDIPRLRGLTAAIALLFASPSISPSVAQETNPSSDDRIKRLEQRFEQMEKDLKSREAEIARLQGELEKRPAAAPATQPSVDEIERTRQDILGDIDKRKADPFSLRMPADFNPNIAVISDFIGNYSSNRKNDALNRFDVREVELDFRAAVSPNADGVLILAFERDAENPVFPEGEPLEGPEGSVNIEEAYLNLHDFGVPNLQAKIGRFHVRFGRQNMLHLHDLPTSDPPLVNQAFLAPEALTDGGISLSYLLPPSLTGGQAIEVIGEVLAAEGAGSESATLTGDINVDSPAFNVHALWNTDISPEWNFELGGSFLTGPRGPDNSQRANLYGVDATLLRRDPTGGFKNTLLQSEFMFGDLDQVDGTSSQSWGAYVLAQQQIDRDWFFGLRLDYTQDPNDDKAEAFGFSPYVSWYWTEFLRFRLQYQYKAGDVPTENNVYFQLTWLFGAHPAHPYWAMR</sequence>
<evidence type="ECO:0000256" key="2">
    <source>
        <dbReference type="SAM" id="SignalP"/>
    </source>
</evidence>
<organism evidence="3 4">
    <name type="scientific">Humisphaera borealis</name>
    <dbReference type="NCBI Taxonomy" id="2807512"/>
    <lineage>
        <taxon>Bacteria</taxon>
        <taxon>Pseudomonadati</taxon>
        <taxon>Planctomycetota</taxon>
        <taxon>Phycisphaerae</taxon>
        <taxon>Tepidisphaerales</taxon>
        <taxon>Tepidisphaeraceae</taxon>
        <taxon>Humisphaera</taxon>
    </lineage>
</organism>
<evidence type="ECO:0000313" key="3">
    <source>
        <dbReference type="EMBL" id="QOV88389.1"/>
    </source>
</evidence>
<feature type="chain" id="PRO_5034302824" evidence="2">
    <location>
        <begin position="30"/>
        <end position="458"/>
    </location>
</feature>
<keyword evidence="4" id="KW-1185">Reference proteome</keyword>
<protein>
    <submittedName>
        <fullName evidence="3">Uncharacterized protein</fullName>
    </submittedName>
</protein>
<reference evidence="3 4" key="1">
    <citation type="submission" date="2020-10" db="EMBL/GenBank/DDBJ databases">
        <title>Wide distribution of Phycisphaera-like planctomycetes from WD2101 soil group in peatlands and genome analysis of the first cultivated representative.</title>
        <authorList>
            <person name="Dedysh S.N."/>
            <person name="Beletsky A.V."/>
            <person name="Ivanova A."/>
            <person name="Kulichevskaya I.S."/>
            <person name="Suzina N.E."/>
            <person name="Philippov D.A."/>
            <person name="Rakitin A.L."/>
            <person name="Mardanov A.V."/>
            <person name="Ravin N.V."/>
        </authorList>
    </citation>
    <scope>NUCLEOTIDE SEQUENCE [LARGE SCALE GENOMIC DNA]</scope>
    <source>
        <strain evidence="3 4">M1803</strain>
    </source>
</reference>
<accession>A0A7M2WSJ6</accession>
<dbReference type="RefSeq" id="WP_206291368.1">
    <property type="nucleotide sequence ID" value="NZ_CP063458.1"/>
</dbReference>
<dbReference type="EMBL" id="CP063458">
    <property type="protein sequence ID" value="QOV88389.1"/>
    <property type="molecule type" value="Genomic_DNA"/>
</dbReference>
<gene>
    <name evidence="3" type="ORF">IPV69_19350</name>
</gene>
<feature type="signal peptide" evidence="2">
    <location>
        <begin position="1"/>
        <end position="29"/>
    </location>
</feature>
<dbReference type="SUPFAM" id="SSF56935">
    <property type="entry name" value="Porins"/>
    <property type="match status" value="1"/>
</dbReference>
<feature type="coiled-coil region" evidence="1">
    <location>
        <begin position="33"/>
        <end position="67"/>
    </location>
</feature>
<proteinExistence type="predicted"/>
<evidence type="ECO:0000256" key="1">
    <source>
        <dbReference type="SAM" id="Coils"/>
    </source>
</evidence>
<keyword evidence="2" id="KW-0732">Signal</keyword>
<name>A0A7M2WSJ6_9BACT</name>
<dbReference type="AlphaFoldDB" id="A0A7M2WSJ6"/>
<keyword evidence="1" id="KW-0175">Coiled coil</keyword>
<dbReference type="Gene3D" id="2.40.160.10">
    <property type="entry name" value="Porin"/>
    <property type="match status" value="1"/>
</dbReference>
<dbReference type="InterPro" id="IPR023614">
    <property type="entry name" value="Porin_dom_sf"/>
</dbReference>
<dbReference type="KEGG" id="hbs:IPV69_19350"/>
<dbReference type="Proteomes" id="UP000593765">
    <property type="component" value="Chromosome"/>
</dbReference>
<evidence type="ECO:0000313" key="4">
    <source>
        <dbReference type="Proteomes" id="UP000593765"/>
    </source>
</evidence>